<proteinExistence type="predicted"/>
<sequence length="76" mass="8621">MAVTRRLIAVGNTEMAGLMVVGTIRLDNYWQTLGEAAYASAVLECLQMLQPLCRKALNLFNFISYRFFLRFSVLSI</sequence>
<dbReference type="AlphaFoldDB" id="A0AAD8L0P3"/>
<dbReference type="Proteomes" id="UP001229421">
    <property type="component" value="Unassembled WGS sequence"/>
</dbReference>
<dbReference type="EMBL" id="JAUHHV010000002">
    <property type="protein sequence ID" value="KAK1433319.1"/>
    <property type="molecule type" value="Genomic_DNA"/>
</dbReference>
<gene>
    <name evidence="1" type="ORF">QVD17_10229</name>
</gene>
<reference evidence="1" key="1">
    <citation type="journal article" date="2023" name="bioRxiv">
        <title>Improved chromosome-level genome assembly for marigold (Tagetes erecta).</title>
        <authorList>
            <person name="Jiang F."/>
            <person name="Yuan L."/>
            <person name="Wang S."/>
            <person name="Wang H."/>
            <person name="Xu D."/>
            <person name="Wang A."/>
            <person name="Fan W."/>
        </authorList>
    </citation>
    <scope>NUCLEOTIDE SEQUENCE</scope>
    <source>
        <strain evidence="1">WSJ</strain>
        <tissue evidence="1">Leaf</tissue>
    </source>
</reference>
<name>A0AAD8L0P3_TARER</name>
<organism evidence="1 2">
    <name type="scientific">Tagetes erecta</name>
    <name type="common">African marigold</name>
    <dbReference type="NCBI Taxonomy" id="13708"/>
    <lineage>
        <taxon>Eukaryota</taxon>
        <taxon>Viridiplantae</taxon>
        <taxon>Streptophyta</taxon>
        <taxon>Embryophyta</taxon>
        <taxon>Tracheophyta</taxon>
        <taxon>Spermatophyta</taxon>
        <taxon>Magnoliopsida</taxon>
        <taxon>eudicotyledons</taxon>
        <taxon>Gunneridae</taxon>
        <taxon>Pentapetalae</taxon>
        <taxon>asterids</taxon>
        <taxon>campanulids</taxon>
        <taxon>Asterales</taxon>
        <taxon>Asteraceae</taxon>
        <taxon>Asteroideae</taxon>
        <taxon>Heliantheae alliance</taxon>
        <taxon>Tageteae</taxon>
        <taxon>Tagetes</taxon>
    </lineage>
</organism>
<comment type="caution">
    <text evidence="1">The sequence shown here is derived from an EMBL/GenBank/DDBJ whole genome shotgun (WGS) entry which is preliminary data.</text>
</comment>
<evidence type="ECO:0000313" key="1">
    <source>
        <dbReference type="EMBL" id="KAK1433319.1"/>
    </source>
</evidence>
<protein>
    <submittedName>
        <fullName evidence="1">Uncharacterized protein</fullName>
    </submittedName>
</protein>
<evidence type="ECO:0000313" key="2">
    <source>
        <dbReference type="Proteomes" id="UP001229421"/>
    </source>
</evidence>
<keyword evidence="2" id="KW-1185">Reference proteome</keyword>
<accession>A0AAD8L0P3</accession>